<comment type="caution">
    <text evidence="3">The sequence shown here is derived from an EMBL/GenBank/DDBJ whole genome shotgun (WGS) entry which is preliminary data.</text>
</comment>
<evidence type="ECO:0000313" key="3">
    <source>
        <dbReference type="EMBL" id="GEE00599.1"/>
    </source>
</evidence>
<dbReference type="PANTHER" id="PTHR43767:SF1">
    <property type="entry name" value="NONRIBOSOMAL PEPTIDE SYNTHASE PES1 (EUROFUNG)-RELATED"/>
    <property type="match status" value="1"/>
</dbReference>
<feature type="domain" description="AMP-dependent synthetase/ligase" evidence="1">
    <location>
        <begin position="12"/>
        <end position="360"/>
    </location>
</feature>
<dbReference type="InterPro" id="IPR000873">
    <property type="entry name" value="AMP-dep_synth/lig_dom"/>
</dbReference>
<evidence type="ECO:0000259" key="2">
    <source>
        <dbReference type="Pfam" id="PF13193"/>
    </source>
</evidence>
<sequence length="505" mass="53903">MSLPTLTENLAARAADRTEAIALTDPDETVDYGTLWTRAHRVAGALTSAGVTDGDRIAHLAPDSRHFYELLYGAALIGAVVVPISPRLSADEARYIVTHSGSRLAVTDRADILEGPIEIVQANRFAQWRDAADATSARLAEVDADTAVVQLYTSGTTGLPKGVVLAHRSFSAIRALLDRSGLDWIDFRTDDVSLTCMSVSHIGGLWWATQGLSAGVNIIVLPTFAPEAARRAIADRRVTITCVAPAMLMQLLEDDPELGEYATLRKVVYGGSPIGANLLTRAMDVTGADLVQIYGLTETGNTAVCLPPAAHRLADPPLHAAGHPYPGVGLSIRNACGDEVPTGATGEVFLRSPARMLGYFHNPEATTKTLSADGWVATGDAGYINDDGLLVIHDRVKDLIIVGGENVYPAEVEKAIGAHPDIRDCAVIGVPDDRWGESVHAFMVPRPGSDVTVGAVARSLRGSLAAYKAPASYEFVNEIPRNPAGKPLRRSLREPFWSAFHRSVN</sequence>
<organism evidence="3 4">
    <name type="scientific">Gordonia spumicola</name>
    <dbReference type="NCBI Taxonomy" id="589161"/>
    <lineage>
        <taxon>Bacteria</taxon>
        <taxon>Bacillati</taxon>
        <taxon>Actinomycetota</taxon>
        <taxon>Actinomycetes</taxon>
        <taxon>Mycobacteriales</taxon>
        <taxon>Gordoniaceae</taxon>
        <taxon>Gordonia</taxon>
    </lineage>
</organism>
<dbReference type="Proteomes" id="UP000444960">
    <property type="component" value="Unassembled WGS sequence"/>
</dbReference>
<dbReference type="InterPro" id="IPR045851">
    <property type="entry name" value="AMP-bd_C_sf"/>
</dbReference>
<name>A0A7I9V5B2_9ACTN</name>
<gene>
    <name evidence="3" type="ORF">nbrc107696_10450</name>
</gene>
<dbReference type="Gene3D" id="3.30.300.30">
    <property type="match status" value="1"/>
</dbReference>
<protein>
    <submittedName>
        <fullName evidence="3">Acyl-CoA synthetase</fullName>
    </submittedName>
</protein>
<dbReference type="AlphaFoldDB" id="A0A7I9V5B2"/>
<dbReference type="Gene3D" id="3.40.50.12780">
    <property type="entry name" value="N-terminal domain of ligase-like"/>
    <property type="match status" value="1"/>
</dbReference>
<dbReference type="Pfam" id="PF13193">
    <property type="entry name" value="AMP-binding_C"/>
    <property type="match status" value="1"/>
</dbReference>
<accession>A0A7I9V5B2</accession>
<reference evidence="4" key="1">
    <citation type="submission" date="2019-06" db="EMBL/GenBank/DDBJ databases">
        <title>Gordonia isolated from sludge of a wastewater treatment plant.</title>
        <authorList>
            <person name="Tamura T."/>
            <person name="Aoyama K."/>
            <person name="Kang Y."/>
            <person name="Saito S."/>
            <person name="Akiyama N."/>
            <person name="Yazawa K."/>
            <person name="Gonoi T."/>
            <person name="Mikami Y."/>
        </authorList>
    </citation>
    <scope>NUCLEOTIDE SEQUENCE [LARGE SCALE GENOMIC DNA]</scope>
    <source>
        <strain evidence="4">NBRC 107696</strain>
    </source>
</reference>
<dbReference type="RefSeq" id="WP_161894471.1">
    <property type="nucleotide sequence ID" value="NZ_BJOV01000002.1"/>
</dbReference>
<keyword evidence="4" id="KW-1185">Reference proteome</keyword>
<feature type="domain" description="AMP-binding enzyme C-terminal" evidence="2">
    <location>
        <begin position="411"/>
        <end position="486"/>
    </location>
</feature>
<dbReference type="PANTHER" id="PTHR43767">
    <property type="entry name" value="LONG-CHAIN-FATTY-ACID--COA LIGASE"/>
    <property type="match status" value="1"/>
</dbReference>
<dbReference type="OrthoDB" id="9803968at2"/>
<dbReference type="GO" id="GO:0016878">
    <property type="term" value="F:acid-thiol ligase activity"/>
    <property type="evidence" value="ECO:0007669"/>
    <property type="project" value="UniProtKB-ARBA"/>
</dbReference>
<dbReference type="InterPro" id="IPR042099">
    <property type="entry name" value="ANL_N_sf"/>
</dbReference>
<dbReference type="EMBL" id="BJOV01000002">
    <property type="protein sequence ID" value="GEE00599.1"/>
    <property type="molecule type" value="Genomic_DNA"/>
</dbReference>
<proteinExistence type="predicted"/>
<dbReference type="InterPro" id="IPR050237">
    <property type="entry name" value="ATP-dep_AMP-bd_enzyme"/>
</dbReference>
<dbReference type="Pfam" id="PF00501">
    <property type="entry name" value="AMP-binding"/>
    <property type="match status" value="1"/>
</dbReference>
<evidence type="ECO:0000313" key="4">
    <source>
        <dbReference type="Proteomes" id="UP000444960"/>
    </source>
</evidence>
<evidence type="ECO:0000259" key="1">
    <source>
        <dbReference type="Pfam" id="PF00501"/>
    </source>
</evidence>
<dbReference type="SUPFAM" id="SSF56801">
    <property type="entry name" value="Acetyl-CoA synthetase-like"/>
    <property type="match status" value="1"/>
</dbReference>
<dbReference type="InterPro" id="IPR025110">
    <property type="entry name" value="AMP-bd_C"/>
</dbReference>